<evidence type="ECO:0000313" key="10">
    <source>
        <dbReference type="Proteomes" id="UP000294887"/>
    </source>
</evidence>
<dbReference type="GO" id="GO:0003677">
    <property type="term" value="F:DNA binding"/>
    <property type="evidence" value="ECO:0007669"/>
    <property type="project" value="InterPro"/>
</dbReference>
<evidence type="ECO:0000256" key="3">
    <source>
        <dbReference type="ARBA" id="ARBA00022801"/>
    </source>
</evidence>
<dbReference type="AlphaFoldDB" id="A0A4R1F1A9"/>
<accession>A0A4R1F1A9</accession>
<evidence type="ECO:0000259" key="8">
    <source>
        <dbReference type="Pfam" id="PF00717"/>
    </source>
</evidence>
<name>A0A4R1F1A9_9GAMM</name>
<keyword evidence="6" id="KW-0742">SOS response</keyword>
<dbReference type="GO" id="GO:0009432">
    <property type="term" value="P:SOS response"/>
    <property type="evidence" value="ECO:0007669"/>
    <property type="project" value="UniProtKB-KW"/>
</dbReference>
<keyword evidence="3 7" id="KW-0378">Hydrolase</keyword>
<dbReference type="RefSeq" id="WP_131907006.1">
    <property type="nucleotide sequence ID" value="NZ_BAAAFU010000001.1"/>
</dbReference>
<dbReference type="PANTHER" id="PTHR33516:SF2">
    <property type="entry name" value="LEXA REPRESSOR-RELATED"/>
    <property type="match status" value="1"/>
</dbReference>
<dbReference type="Proteomes" id="UP000294887">
    <property type="component" value="Unassembled WGS sequence"/>
</dbReference>
<dbReference type="GO" id="GO:0016787">
    <property type="term" value="F:hydrolase activity"/>
    <property type="evidence" value="ECO:0007669"/>
    <property type="project" value="UniProtKB-KW"/>
</dbReference>
<dbReference type="InterPro" id="IPR039418">
    <property type="entry name" value="LexA-like"/>
</dbReference>
<keyword evidence="4 7" id="KW-0068">Autocatalytic cleavage</keyword>
<comment type="caution">
    <text evidence="9">The sequence shown here is derived from an EMBL/GenBank/DDBJ whole genome shotgun (WGS) entry which is preliminary data.</text>
</comment>
<evidence type="ECO:0000256" key="5">
    <source>
        <dbReference type="ARBA" id="ARBA00023204"/>
    </source>
</evidence>
<comment type="similarity">
    <text evidence="1 7">Belongs to the peptidase S24 family.</text>
</comment>
<organism evidence="9 10">
    <name type="scientific">Cocleimonas flava</name>
    <dbReference type="NCBI Taxonomy" id="634765"/>
    <lineage>
        <taxon>Bacteria</taxon>
        <taxon>Pseudomonadati</taxon>
        <taxon>Pseudomonadota</taxon>
        <taxon>Gammaproteobacteria</taxon>
        <taxon>Thiotrichales</taxon>
        <taxon>Thiotrichaceae</taxon>
        <taxon>Cocleimonas</taxon>
    </lineage>
</organism>
<dbReference type="GO" id="GO:0006281">
    <property type="term" value="P:DNA repair"/>
    <property type="evidence" value="ECO:0007669"/>
    <property type="project" value="UniProtKB-KW"/>
</dbReference>
<dbReference type="PANTHER" id="PTHR33516">
    <property type="entry name" value="LEXA REPRESSOR"/>
    <property type="match status" value="1"/>
</dbReference>
<evidence type="ECO:0000256" key="4">
    <source>
        <dbReference type="ARBA" id="ARBA00022813"/>
    </source>
</evidence>
<dbReference type="Gene3D" id="2.10.109.10">
    <property type="entry name" value="Umud Fragment, subunit A"/>
    <property type="match status" value="1"/>
</dbReference>
<sequence>MTNEIIEIKRLSPSAKPVLIPLYGNKVRAGFASPADDFIEEYLDLNKLLIKHQEATFFVRVVGRSMVNVGIYPNDILIVDRSLEASNRDIIIAVVDGETTVKRLITNHPNGILLKAESKHHKDIPVHGELHVWGVVTATIHQY</sequence>
<gene>
    <name evidence="9" type="ORF">EV695_3278</name>
</gene>
<keyword evidence="2" id="KW-0227">DNA damage</keyword>
<protein>
    <submittedName>
        <fullName evidence="9">SOS response UmuD protein</fullName>
    </submittedName>
</protein>
<dbReference type="OrthoDB" id="9787787at2"/>
<dbReference type="GO" id="GO:0006355">
    <property type="term" value="P:regulation of DNA-templated transcription"/>
    <property type="evidence" value="ECO:0007669"/>
    <property type="project" value="InterPro"/>
</dbReference>
<dbReference type="InterPro" id="IPR006197">
    <property type="entry name" value="Peptidase_S24_LexA"/>
</dbReference>
<dbReference type="InterPro" id="IPR015927">
    <property type="entry name" value="Peptidase_S24_S26A/B/C"/>
</dbReference>
<dbReference type="InterPro" id="IPR036286">
    <property type="entry name" value="LexA/Signal_pep-like_sf"/>
</dbReference>
<keyword evidence="10" id="KW-1185">Reference proteome</keyword>
<dbReference type="InterPro" id="IPR050077">
    <property type="entry name" value="LexA_repressor"/>
</dbReference>
<dbReference type="EMBL" id="SMFQ01000004">
    <property type="protein sequence ID" value="TCJ85308.1"/>
    <property type="molecule type" value="Genomic_DNA"/>
</dbReference>
<dbReference type="SUPFAM" id="SSF51306">
    <property type="entry name" value="LexA/Signal peptidase"/>
    <property type="match status" value="1"/>
</dbReference>
<dbReference type="PRINTS" id="PR00726">
    <property type="entry name" value="LEXASERPTASE"/>
</dbReference>
<keyword evidence="5" id="KW-0234">DNA repair</keyword>
<evidence type="ECO:0000256" key="1">
    <source>
        <dbReference type="ARBA" id="ARBA00007484"/>
    </source>
</evidence>
<dbReference type="Pfam" id="PF00717">
    <property type="entry name" value="Peptidase_S24"/>
    <property type="match status" value="1"/>
</dbReference>
<evidence type="ECO:0000313" key="9">
    <source>
        <dbReference type="EMBL" id="TCJ85308.1"/>
    </source>
</evidence>
<dbReference type="CDD" id="cd06529">
    <property type="entry name" value="S24_LexA-like"/>
    <property type="match status" value="1"/>
</dbReference>
<reference evidence="9 10" key="1">
    <citation type="submission" date="2019-03" db="EMBL/GenBank/DDBJ databases">
        <title>Genomic Encyclopedia of Type Strains, Phase IV (KMG-IV): sequencing the most valuable type-strain genomes for metagenomic binning, comparative biology and taxonomic classification.</title>
        <authorList>
            <person name="Goeker M."/>
        </authorList>
    </citation>
    <scope>NUCLEOTIDE SEQUENCE [LARGE SCALE GENOMIC DNA]</scope>
    <source>
        <strain evidence="9 10">DSM 24830</strain>
    </source>
</reference>
<feature type="domain" description="Peptidase S24/S26A/S26B/S26C" evidence="8">
    <location>
        <begin position="21"/>
        <end position="136"/>
    </location>
</feature>
<evidence type="ECO:0000256" key="7">
    <source>
        <dbReference type="RuleBase" id="RU003991"/>
    </source>
</evidence>
<evidence type="ECO:0000256" key="2">
    <source>
        <dbReference type="ARBA" id="ARBA00022763"/>
    </source>
</evidence>
<evidence type="ECO:0000256" key="6">
    <source>
        <dbReference type="ARBA" id="ARBA00023236"/>
    </source>
</evidence>
<proteinExistence type="inferred from homology"/>
<dbReference type="NCBIfam" id="NF007621">
    <property type="entry name" value="PRK10276.1"/>
    <property type="match status" value="1"/>
</dbReference>